<dbReference type="OrthoDB" id="977141at2"/>
<dbReference type="STRING" id="667015.Bacsa_2700"/>
<feature type="domain" description="Outer membrane protein beta-barrel" evidence="2">
    <location>
        <begin position="22"/>
        <end position="203"/>
    </location>
</feature>
<dbReference type="AlphaFoldDB" id="F0QZW3"/>
<dbReference type="HOGENOM" id="CLU_082049_2_0_10"/>
<proteinExistence type="predicted"/>
<name>F0QZW3_PHOSB</name>
<feature type="signal peptide" evidence="1">
    <location>
        <begin position="1"/>
        <end position="23"/>
    </location>
</feature>
<gene>
    <name evidence="3" type="ordered locus">Bacsa_2700</name>
</gene>
<dbReference type="EMBL" id="CP002530">
    <property type="protein sequence ID" value="ADY37233.1"/>
    <property type="molecule type" value="Genomic_DNA"/>
</dbReference>
<protein>
    <recommendedName>
        <fullName evidence="2">Outer membrane protein beta-barrel domain-containing protein</fullName>
    </recommendedName>
</protein>
<evidence type="ECO:0000256" key="1">
    <source>
        <dbReference type="SAM" id="SignalP"/>
    </source>
</evidence>
<dbReference type="eggNOG" id="COG3637">
    <property type="taxonomic scope" value="Bacteria"/>
</dbReference>
<dbReference type="Pfam" id="PF13568">
    <property type="entry name" value="OMP_b-brl_2"/>
    <property type="match status" value="1"/>
</dbReference>
<dbReference type="Proteomes" id="UP000007486">
    <property type="component" value="Chromosome"/>
</dbReference>
<evidence type="ECO:0000313" key="4">
    <source>
        <dbReference type="Proteomes" id="UP000007486"/>
    </source>
</evidence>
<evidence type="ECO:0000259" key="2">
    <source>
        <dbReference type="Pfam" id="PF13568"/>
    </source>
</evidence>
<organism evidence="3 4">
    <name type="scientific">Phocaeicola salanitronis (strain DSM 18170 / JCM 13657 / CCUG 60908 / BL78)</name>
    <name type="common">Bacteroides salanitronis</name>
    <dbReference type="NCBI Taxonomy" id="667015"/>
    <lineage>
        <taxon>Bacteria</taxon>
        <taxon>Pseudomonadati</taxon>
        <taxon>Bacteroidota</taxon>
        <taxon>Bacteroidia</taxon>
        <taxon>Bacteroidales</taxon>
        <taxon>Bacteroidaceae</taxon>
        <taxon>Phocaeicola</taxon>
    </lineage>
</organism>
<sequence>MMKRLYILIITGLCLLGASPAQAQLQDQRSNLSIGVNGGVNISSVSFSPSIKESKLIGPEFGVTIRYIGEKYFKMLCGIQGEINFSQRGWKENIDDGTGDTYHRTMSYIEIPLLAHLAFGKDKGNGVRFVLNLGPQIGYLISEKETMSASWDPSGRTPNEQYGKMADRKFDYGIIGGGGMEVRTGIGNFILEARYYYGLSDFYNNSKKDPFGRSGHSYIGARLTYLFDLKK</sequence>
<accession>F0QZW3</accession>
<dbReference type="InterPro" id="IPR025665">
    <property type="entry name" value="Beta-barrel_OMP_2"/>
</dbReference>
<feature type="chain" id="PRO_5003257396" description="Outer membrane protein beta-barrel domain-containing protein" evidence="1">
    <location>
        <begin position="24"/>
        <end position="231"/>
    </location>
</feature>
<keyword evidence="4" id="KW-1185">Reference proteome</keyword>
<keyword evidence="1" id="KW-0732">Signal</keyword>
<dbReference type="KEGG" id="bsa:Bacsa_2700"/>
<evidence type="ECO:0000313" key="3">
    <source>
        <dbReference type="EMBL" id="ADY37233.1"/>
    </source>
</evidence>
<reference evidence="3 4" key="1">
    <citation type="journal article" date="2011" name="Stand. Genomic Sci.">
        <title>Complete genome sequence of Bacteroides salanitronis type strain (BL78).</title>
        <authorList>
            <person name="Gronow S."/>
            <person name="Held B."/>
            <person name="Lucas S."/>
            <person name="Lapidus A."/>
            <person name="Del Rio T.G."/>
            <person name="Nolan M."/>
            <person name="Tice H."/>
            <person name="Deshpande S."/>
            <person name="Cheng J.F."/>
            <person name="Pitluck S."/>
            <person name="Liolios K."/>
            <person name="Pagani I."/>
            <person name="Ivanova N."/>
            <person name="Mavromatis K."/>
            <person name="Pati A."/>
            <person name="Tapia R."/>
            <person name="Han C."/>
            <person name="Goodwin L."/>
            <person name="Chen A."/>
            <person name="Palaniappan K."/>
            <person name="Land M."/>
            <person name="Hauser L."/>
            <person name="Chang Y.J."/>
            <person name="Jeffries C.D."/>
            <person name="Brambilla E.M."/>
            <person name="Rohde M."/>
            <person name="Goker M."/>
            <person name="Detter J.C."/>
            <person name="Woyke T."/>
            <person name="Bristow J."/>
            <person name="Markowitz V."/>
            <person name="Hugenholtz P."/>
            <person name="Kyrpides N.C."/>
            <person name="Klenk H.P."/>
            <person name="Eisen J.A."/>
        </authorList>
    </citation>
    <scope>NUCLEOTIDE SEQUENCE [LARGE SCALE GENOMIC DNA]</scope>
    <source>
        <strain evidence="3 4">DSM 18170</strain>
    </source>
</reference>